<protein>
    <submittedName>
        <fullName evidence="1">SEC-C motif-containing protein</fullName>
    </submittedName>
</protein>
<comment type="caution">
    <text evidence="1">The sequence shown here is derived from an EMBL/GenBank/DDBJ whole genome shotgun (WGS) entry which is preliminary data.</text>
</comment>
<dbReference type="EMBL" id="QUMU01000003">
    <property type="protein sequence ID" value="REG34254.1"/>
    <property type="molecule type" value="Genomic_DNA"/>
</dbReference>
<organism evidence="1 2">
    <name type="scientific">Archangium gephyra</name>
    <dbReference type="NCBI Taxonomy" id="48"/>
    <lineage>
        <taxon>Bacteria</taxon>
        <taxon>Pseudomonadati</taxon>
        <taxon>Myxococcota</taxon>
        <taxon>Myxococcia</taxon>
        <taxon>Myxococcales</taxon>
        <taxon>Cystobacterineae</taxon>
        <taxon>Archangiaceae</taxon>
        <taxon>Archangium</taxon>
    </lineage>
</organism>
<dbReference type="SUPFAM" id="SSF103642">
    <property type="entry name" value="Sec-C motif"/>
    <property type="match status" value="1"/>
</dbReference>
<dbReference type="RefSeq" id="WP_075335923.1">
    <property type="nucleotide sequence ID" value="NZ_CP011509.1"/>
</dbReference>
<evidence type="ECO:0000313" key="2">
    <source>
        <dbReference type="Proteomes" id="UP000256345"/>
    </source>
</evidence>
<dbReference type="Proteomes" id="UP000256345">
    <property type="component" value="Unassembled WGS sequence"/>
</dbReference>
<proteinExistence type="predicted"/>
<name>A0ABX9K5V7_9BACT</name>
<keyword evidence="2" id="KW-1185">Reference proteome</keyword>
<evidence type="ECO:0000313" key="1">
    <source>
        <dbReference type="EMBL" id="REG34254.1"/>
    </source>
</evidence>
<gene>
    <name evidence="1" type="ORF">ATI61_103147</name>
</gene>
<dbReference type="Gene3D" id="3.10.450.50">
    <property type="match status" value="1"/>
</dbReference>
<dbReference type="InterPro" id="IPR004027">
    <property type="entry name" value="SEC_C_motif"/>
</dbReference>
<reference evidence="1 2" key="1">
    <citation type="submission" date="2018-08" db="EMBL/GenBank/DDBJ databases">
        <title>Genomic Encyclopedia of Archaeal and Bacterial Type Strains, Phase II (KMG-II): from individual species to whole genera.</title>
        <authorList>
            <person name="Goeker M."/>
        </authorList>
    </citation>
    <scope>NUCLEOTIDE SEQUENCE [LARGE SCALE GENOMIC DNA]</scope>
    <source>
        <strain evidence="1 2">DSM 2261</strain>
    </source>
</reference>
<sequence length="429" mass="48624">MSSRNEPCPCGSGQKYKRCCLGEFRRAGGIVLPAPPPRRGRPTGVDAVTAEAAVLAEDVLCSPARLQRMSEGLVLLRELFRPDGPLAFLRWSWDEFVPVIERHIHRVTEEVEDMDERRALLFARCAPELLGPERVERFNQGFRRVLMEPGRTLEERRALAMAVLEMQGVPRHPPYTYGRHHTMAWLMMAQVSEWAERRSRVSAAVARAHGVRPGEQKGPWMSPGVLRQAMEPPEEMMAGLQEAADADPEFMELMEKYEASLLLSILDGRTPEVLHGEEWLWLTVVLREPLRLGPDGMAPQVDVEALLGRLDEEVKQAVLSRVDAASRDRSSPPEAQQWFEWAYKALLMRPLAFFGAFAKAREAPLLERFEGEAVLVGELRRRERWRAEDLEPYRLNLSARGAHGAEQRVRRLQALLRGESPGPGSRLRV</sequence>
<accession>A0ABX9K5V7</accession>
<dbReference type="Pfam" id="PF02810">
    <property type="entry name" value="SEC-C"/>
    <property type="match status" value="1"/>
</dbReference>